<evidence type="ECO:0000313" key="2">
    <source>
        <dbReference type="Proteomes" id="UP000594454"/>
    </source>
</evidence>
<sequence>MILNVRLGKHGITADIERAFLQIELAQKIEKVTFGVTCSPFHLIGVLLKHLKDESINFPETCELLKESFYVDDLIVSVDDFEDAVKLFNETREILSRASMNIRKWKSNNEKLR</sequence>
<gene>
    <name evidence="1" type="ORF">HERILL_LOCUS12571</name>
</gene>
<accession>A0A7R8YZK1</accession>
<evidence type="ECO:0000313" key="1">
    <source>
        <dbReference type="EMBL" id="CAD7090062.1"/>
    </source>
</evidence>
<dbReference type="GO" id="GO:0071897">
    <property type="term" value="P:DNA biosynthetic process"/>
    <property type="evidence" value="ECO:0007669"/>
    <property type="project" value="UniProtKB-ARBA"/>
</dbReference>
<dbReference type="Proteomes" id="UP000594454">
    <property type="component" value="Chromosome 5"/>
</dbReference>
<proteinExistence type="predicted"/>
<dbReference type="EMBL" id="LR899013">
    <property type="protein sequence ID" value="CAD7090062.1"/>
    <property type="molecule type" value="Genomic_DNA"/>
</dbReference>
<evidence type="ECO:0008006" key="3">
    <source>
        <dbReference type="Google" id="ProtNLM"/>
    </source>
</evidence>
<dbReference type="InParanoid" id="A0A7R8YZK1"/>
<reference evidence="1 2" key="1">
    <citation type="submission" date="2020-11" db="EMBL/GenBank/DDBJ databases">
        <authorList>
            <person name="Wallbank WR R."/>
            <person name="Pardo Diaz C."/>
            <person name="Kozak K."/>
            <person name="Martin S."/>
            <person name="Jiggins C."/>
            <person name="Moest M."/>
            <person name="Warren A I."/>
            <person name="Generalovic N T."/>
            <person name="Byers J.R.P. K."/>
            <person name="Montejo-Kovacevich G."/>
            <person name="Yen C E."/>
        </authorList>
    </citation>
    <scope>NUCLEOTIDE SEQUENCE [LARGE SCALE GENOMIC DNA]</scope>
</reference>
<name>A0A7R8YZK1_HERIL</name>
<organism evidence="1 2">
    <name type="scientific">Hermetia illucens</name>
    <name type="common">Black soldier fly</name>
    <dbReference type="NCBI Taxonomy" id="343691"/>
    <lineage>
        <taxon>Eukaryota</taxon>
        <taxon>Metazoa</taxon>
        <taxon>Ecdysozoa</taxon>
        <taxon>Arthropoda</taxon>
        <taxon>Hexapoda</taxon>
        <taxon>Insecta</taxon>
        <taxon>Pterygota</taxon>
        <taxon>Neoptera</taxon>
        <taxon>Endopterygota</taxon>
        <taxon>Diptera</taxon>
        <taxon>Brachycera</taxon>
        <taxon>Stratiomyomorpha</taxon>
        <taxon>Stratiomyidae</taxon>
        <taxon>Hermetiinae</taxon>
        <taxon>Hermetia</taxon>
    </lineage>
</organism>
<dbReference type="InterPro" id="IPR043502">
    <property type="entry name" value="DNA/RNA_pol_sf"/>
</dbReference>
<keyword evidence="2" id="KW-1185">Reference proteome</keyword>
<dbReference type="AlphaFoldDB" id="A0A7R8YZK1"/>
<protein>
    <recommendedName>
        <fullName evidence="3">Reverse transcriptase domain-containing protein</fullName>
    </recommendedName>
</protein>
<dbReference type="SUPFAM" id="SSF56672">
    <property type="entry name" value="DNA/RNA polymerases"/>
    <property type="match status" value="1"/>
</dbReference>